<sequence length="72" mass="8373">MKHQNLLIIQNTQNSFQLLHRVVTLKIKTILLDLKDIIEPTQLVLLQKSSQMAQKLIKSLVINLKLLKRTVM</sequence>
<name>A0A8S5UMW2_9CAUD</name>
<protein>
    <submittedName>
        <fullName evidence="1">Uncharacterized protein</fullName>
    </submittedName>
</protein>
<proteinExistence type="predicted"/>
<reference evidence="1" key="1">
    <citation type="journal article" date="2021" name="Proc. Natl. Acad. Sci. U.S.A.">
        <title>A Catalog of Tens of Thousands of Viruses from Human Metagenomes Reveals Hidden Associations with Chronic Diseases.</title>
        <authorList>
            <person name="Tisza M.J."/>
            <person name="Buck C.B."/>
        </authorList>
    </citation>
    <scope>NUCLEOTIDE SEQUENCE</scope>
    <source>
        <strain evidence="1">CtCo31</strain>
    </source>
</reference>
<organism evidence="1">
    <name type="scientific">Myoviridae sp. ctCo31</name>
    <dbReference type="NCBI Taxonomy" id="2825053"/>
    <lineage>
        <taxon>Viruses</taxon>
        <taxon>Duplodnaviria</taxon>
        <taxon>Heunggongvirae</taxon>
        <taxon>Uroviricota</taxon>
        <taxon>Caudoviricetes</taxon>
    </lineage>
</organism>
<accession>A0A8S5UMW2</accession>
<dbReference type="EMBL" id="BK016109">
    <property type="protein sequence ID" value="DAF95763.1"/>
    <property type="molecule type" value="Genomic_DNA"/>
</dbReference>
<evidence type="ECO:0000313" key="1">
    <source>
        <dbReference type="EMBL" id="DAF95763.1"/>
    </source>
</evidence>